<dbReference type="Proteomes" id="UP001302367">
    <property type="component" value="Chromosome 4"/>
</dbReference>
<protein>
    <recommendedName>
        <fullName evidence="6">Arabinosidase</fullName>
    </recommendedName>
</protein>
<dbReference type="Proteomes" id="UP000230605">
    <property type="component" value="Chromosome 4"/>
</dbReference>
<reference evidence="3 5" key="2">
    <citation type="submission" date="2023-09" db="EMBL/GenBank/DDBJ databases">
        <title>Complete-Gapless Cercospora beticola genome.</title>
        <authorList>
            <person name="Wyatt N.A."/>
            <person name="Spanner R.E."/>
            <person name="Bolton M.D."/>
        </authorList>
    </citation>
    <scope>NUCLEOTIDE SEQUENCE [LARGE SCALE GENOMIC DNA]</scope>
    <source>
        <strain evidence="3">Cb09-40</strain>
    </source>
</reference>
<organism evidence="2 4">
    <name type="scientific">Cercospora beticola</name>
    <name type="common">Sugarbeet leaf spot fungus</name>
    <dbReference type="NCBI Taxonomy" id="122368"/>
    <lineage>
        <taxon>Eukaryota</taxon>
        <taxon>Fungi</taxon>
        <taxon>Dikarya</taxon>
        <taxon>Ascomycota</taxon>
        <taxon>Pezizomycotina</taxon>
        <taxon>Dothideomycetes</taxon>
        <taxon>Dothideomycetidae</taxon>
        <taxon>Mycosphaerellales</taxon>
        <taxon>Mycosphaerellaceae</taxon>
        <taxon>Cercospora</taxon>
    </lineage>
</organism>
<dbReference type="EMBL" id="CP134187">
    <property type="protein sequence ID" value="WPB01607.1"/>
    <property type="molecule type" value="Genomic_DNA"/>
</dbReference>
<feature type="chain" id="PRO_5013855209" description="Arabinosidase" evidence="1">
    <location>
        <begin position="19"/>
        <end position="354"/>
    </location>
</feature>
<dbReference type="InterPro" id="IPR050727">
    <property type="entry name" value="GH43_arabinanases"/>
</dbReference>
<evidence type="ECO:0000313" key="5">
    <source>
        <dbReference type="Proteomes" id="UP001302367"/>
    </source>
</evidence>
<dbReference type="CDD" id="cd08983">
    <property type="entry name" value="GH43_Bt3655-like"/>
    <property type="match status" value="1"/>
</dbReference>
<sequence length="354" mass="39995">MRSTSFFAAAGVLGAVSATPIAQQQYGEPAQEEYVGYFGTFFPLQDEAIYGWLSNGNDAHSWQQLNGPAGNGSILRSNVGTTGVRDSHLIPSQDGSKWWLIATDLKVNDFKEDFNEATRFGSRSIVVWESEDLATWSEARLTEPIVDVSAGNVWAPEADWDPLVGAYVMVYASRFWDPADVNRTGPQPPNRLMYSTTQDFVTFSEAKEYFFPGYPVIDATFWHATEEGPDVWYRWIKSEVDYRIYQERSENGILGTFTRVGGASEDERIRFADQYENNEGPLIFRDNVDPGLYHLWIDQNTFQSYVPATARTLNDMAAWQVESLNGFPNTIKHGQVTPITQKQYDTIVAKYSFV</sequence>
<accession>A0A2G5HNA3</accession>
<dbReference type="EMBL" id="LKMD01000105">
    <property type="protein sequence ID" value="PIA93682.1"/>
    <property type="molecule type" value="Genomic_DNA"/>
</dbReference>
<dbReference type="PANTHER" id="PTHR43301:SF3">
    <property type="entry name" value="ARABINAN ENDO-1,5-ALPHA-L-ARABINOSIDASE A-RELATED"/>
    <property type="match status" value="1"/>
</dbReference>
<evidence type="ECO:0000256" key="1">
    <source>
        <dbReference type="SAM" id="SignalP"/>
    </source>
</evidence>
<evidence type="ECO:0000313" key="2">
    <source>
        <dbReference type="EMBL" id="PIA93682.1"/>
    </source>
</evidence>
<evidence type="ECO:0000313" key="4">
    <source>
        <dbReference type="Proteomes" id="UP000230605"/>
    </source>
</evidence>
<evidence type="ECO:0000313" key="3">
    <source>
        <dbReference type="EMBL" id="WPB01607.1"/>
    </source>
</evidence>
<name>A0A2G5HNA3_CERBT</name>
<feature type="signal peptide" evidence="1">
    <location>
        <begin position="1"/>
        <end position="18"/>
    </location>
</feature>
<gene>
    <name evidence="2" type="ORF">CB0940_04372</name>
    <name evidence="3" type="ORF">RHO25_006236</name>
</gene>
<dbReference type="Gene3D" id="2.115.10.20">
    <property type="entry name" value="Glycosyl hydrolase domain, family 43"/>
    <property type="match status" value="1"/>
</dbReference>
<evidence type="ECO:0008006" key="6">
    <source>
        <dbReference type="Google" id="ProtNLM"/>
    </source>
</evidence>
<dbReference type="PANTHER" id="PTHR43301">
    <property type="entry name" value="ARABINAN ENDO-1,5-ALPHA-L-ARABINOSIDASE"/>
    <property type="match status" value="1"/>
</dbReference>
<keyword evidence="5" id="KW-1185">Reference proteome</keyword>
<reference evidence="2 4" key="1">
    <citation type="submission" date="2015-10" db="EMBL/GenBank/DDBJ databases">
        <title>The cercosporin biosynthetic gene cluster was horizontally transferred to several fungal lineages and shown to be expanded in Cercospora beticola based on microsynteny with recipient genomes.</title>
        <authorList>
            <person name="De Jonge R."/>
            <person name="Ebert M.K."/>
            <person name="Suttle J.C."/>
            <person name="Jurick Ii W.M."/>
            <person name="Secor G.A."/>
            <person name="Thomma B.P."/>
            <person name="Van De Peer Y."/>
            <person name="Bolton M.D."/>
        </authorList>
    </citation>
    <scope>NUCLEOTIDE SEQUENCE [LARGE SCALE GENOMIC DNA]</scope>
    <source>
        <strain evidence="2 4">09-40</strain>
    </source>
</reference>
<dbReference type="InterPro" id="IPR023296">
    <property type="entry name" value="Glyco_hydro_beta-prop_sf"/>
</dbReference>
<dbReference type="SUPFAM" id="SSF75005">
    <property type="entry name" value="Arabinanase/levansucrase/invertase"/>
    <property type="match status" value="1"/>
</dbReference>
<dbReference type="AlphaFoldDB" id="A0A2G5HNA3"/>
<dbReference type="OrthoDB" id="19657at2759"/>
<proteinExistence type="predicted"/>
<keyword evidence="1" id="KW-0732">Signal</keyword>